<accession>A0AAF3F4M7</accession>
<keyword evidence="1" id="KW-0472">Membrane</keyword>
<feature type="transmembrane region" description="Helical" evidence="1">
    <location>
        <begin position="228"/>
        <end position="248"/>
    </location>
</feature>
<keyword evidence="1" id="KW-0812">Transmembrane</keyword>
<name>A0AAF3F4M7_9BILA</name>
<evidence type="ECO:0000313" key="2">
    <source>
        <dbReference type="Proteomes" id="UP000887575"/>
    </source>
</evidence>
<keyword evidence="2" id="KW-1185">Reference proteome</keyword>
<dbReference type="Proteomes" id="UP000887575">
    <property type="component" value="Unassembled WGS sequence"/>
</dbReference>
<dbReference type="WBParaSite" id="MBELARI_LOCUS20732">
    <property type="protein sequence ID" value="MBELARI_LOCUS20732"/>
    <property type="gene ID" value="MBELARI_LOCUS20732"/>
</dbReference>
<protein>
    <submittedName>
        <fullName evidence="3">Uncharacterized protein</fullName>
    </submittedName>
</protein>
<sequence>MIESTIDLLYTNSSVMYDRHFYSHPIPVNDTRDAYAFTVEFSRECLGEAVYDPSITTFDIIIFRFFDDILEAVPISEFIVRYSIIGTGVTSKHTLHVVGASENETESLGSKRLLYNHDELNEFHEPPKRHIDFIKLSIWVNVTAKVVNLSNGTAKSHKERTVKLPVPNGAKRLAVRRGLRHCIAYMTSHSQQLAISRRFTVEHKFQNKSGRNSYVDEENFDIAYRFAAIHYAIIIFCLLSGIVIYFSAWAQSEEYIDLNVIHLVRAEWRAIREARRQMKNSGKNEKKV</sequence>
<evidence type="ECO:0000313" key="3">
    <source>
        <dbReference type="WBParaSite" id="MBELARI_LOCUS20732"/>
    </source>
</evidence>
<dbReference type="AlphaFoldDB" id="A0AAF3F4M7"/>
<evidence type="ECO:0000256" key="1">
    <source>
        <dbReference type="SAM" id="Phobius"/>
    </source>
</evidence>
<proteinExistence type="predicted"/>
<reference evidence="3" key="1">
    <citation type="submission" date="2024-02" db="UniProtKB">
        <authorList>
            <consortium name="WormBaseParasite"/>
        </authorList>
    </citation>
    <scope>IDENTIFICATION</scope>
</reference>
<organism evidence="2 3">
    <name type="scientific">Mesorhabditis belari</name>
    <dbReference type="NCBI Taxonomy" id="2138241"/>
    <lineage>
        <taxon>Eukaryota</taxon>
        <taxon>Metazoa</taxon>
        <taxon>Ecdysozoa</taxon>
        <taxon>Nematoda</taxon>
        <taxon>Chromadorea</taxon>
        <taxon>Rhabditida</taxon>
        <taxon>Rhabditina</taxon>
        <taxon>Rhabditomorpha</taxon>
        <taxon>Rhabditoidea</taxon>
        <taxon>Rhabditidae</taxon>
        <taxon>Mesorhabditinae</taxon>
        <taxon>Mesorhabditis</taxon>
    </lineage>
</organism>
<keyword evidence="1" id="KW-1133">Transmembrane helix</keyword>